<dbReference type="Proteomes" id="UP000255050">
    <property type="component" value="Unassembled WGS sequence"/>
</dbReference>
<proteinExistence type="predicted"/>
<comment type="caution">
    <text evidence="1">The sequence shown here is derived from an EMBL/GenBank/DDBJ whole genome shotgun (WGS) entry which is preliminary data.</text>
</comment>
<accession>A0A7H4M137</accession>
<evidence type="ECO:0000313" key="1">
    <source>
        <dbReference type="EMBL" id="STR42113.1"/>
    </source>
</evidence>
<dbReference type="AlphaFoldDB" id="A0A7H4M137"/>
<evidence type="ECO:0000313" key="2">
    <source>
        <dbReference type="Proteomes" id="UP000255050"/>
    </source>
</evidence>
<name>A0A7H4M137_9ENTR</name>
<reference evidence="1 2" key="1">
    <citation type="submission" date="2018-06" db="EMBL/GenBank/DDBJ databases">
        <authorList>
            <consortium name="Pathogen Informatics"/>
            <person name="Doyle S."/>
        </authorList>
    </citation>
    <scope>NUCLEOTIDE SEQUENCE [LARGE SCALE GENOMIC DNA]</scope>
    <source>
        <strain evidence="1 2">NCTC11694</strain>
    </source>
</reference>
<protein>
    <recommendedName>
        <fullName evidence="3">Phospholipase D-like domain-containing protein</fullName>
    </recommendedName>
</protein>
<sequence length="182" mass="20238">MRSLTKTYCLQMVTYSYGDDLKWSFIHSLSELTLMDALIANGELTKLSVWSPYLADNLPALIAKLAGPYLRVELVPDLAAGQFIRTRWGEELQALITVQRLTLFKPPAERDPRLMMTHAKLWLGESSTGRHLAIGSWNFTGPGCSSLKVKGRNVEAGIVHPVSKRTTLCSKVWAVNEGGFCQ</sequence>
<organism evidence="1 2">
    <name type="scientific">Klebsiella michiganensis</name>
    <dbReference type="NCBI Taxonomy" id="1134687"/>
    <lineage>
        <taxon>Bacteria</taxon>
        <taxon>Pseudomonadati</taxon>
        <taxon>Pseudomonadota</taxon>
        <taxon>Gammaproteobacteria</taxon>
        <taxon>Enterobacterales</taxon>
        <taxon>Enterobacteriaceae</taxon>
        <taxon>Klebsiella/Raoultella group</taxon>
        <taxon>Klebsiella</taxon>
    </lineage>
</organism>
<dbReference type="EMBL" id="UGJR01000002">
    <property type="protein sequence ID" value="STR42113.1"/>
    <property type="molecule type" value="Genomic_DNA"/>
</dbReference>
<evidence type="ECO:0008006" key="3">
    <source>
        <dbReference type="Google" id="ProtNLM"/>
    </source>
</evidence>
<gene>
    <name evidence="1" type="ORF">NCTC11694_03322</name>
</gene>
<dbReference type="Gene3D" id="3.30.870.10">
    <property type="entry name" value="Endonuclease Chain A"/>
    <property type="match status" value="1"/>
</dbReference>